<keyword evidence="1 4" id="KW-0479">Metal-binding</keyword>
<evidence type="ECO:0000256" key="1">
    <source>
        <dbReference type="ARBA" id="ARBA00022723"/>
    </source>
</evidence>
<keyword evidence="7" id="KW-1185">Reference proteome</keyword>
<dbReference type="SFLD" id="SFLDS00001">
    <property type="entry name" value="Enolase"/>
    <property type="match status" value="1"/>
</dbReference>
<dbReference type="GO" id="GO:0000287">
    <property type="term" value="F:magnesium ion binding"/>
    <property type="evidence" value="ECO:0007669"/>
    <property type="project" value="UniProtKB-UniRule"/>
</dbReference>
<keyword evidence="3 4" id="KW-0456">Lyase</keyword>
<dbReference type="GO" id="GO:0009234">
    <property type="term" value="P:menaquinone biosynthetic process"/>
    <property type="evidence" value="ECO:0007669"/>
    <property type="project" value="UniProtKB-UniRule"/>
</dbReference>
<evidence type="ECO:0000256" key="2">
    <source>
        <dbReference type="ARBA" id="ARBA00022842"/>
    </source>
</evidence>
<keyword evidence="4" id="KW-0474">Menaquinone biosynthesis</keyword>
<name>E6SAH5_INTC7</name>
<dbReference type="RefSeq" id="WP_013491545.1">
    <property type="nucleotide sequence ID" value="NC_014830.1"/>
</dbReference>
<organism evidence="6 7">
    <name type="scientific">Intrasporangium calvum (strain ATCC 23552 / DSM 43043 / JCM 3097 / NBRC 12989 / NCIMB 10167 / NRRL B-3866 / 7 KIP)</name>
    <dbReference type="NCBI Taxonomy" id="710696"/>
    <lineage>
        <taxon>Bacteria</taxon>
        <taxon>Bacillati</taxon>
        <taxon>Actinomycetota</taxon>
        <taxon>Actinomycetes</taxon>
        <taxon>Micrococcales</taxon>
        <taxon>Intrasporangiaceae</taxon>
        <taxon>Intrasporangium</taxon>
    </lineage>
</organism>
<protein>
    <recommendedName>
        <fullName evidence="4">o-succinylbenzoate synthase</fullName>
        <shortName evidence="4">OSB synthase</shortName>
        <shortName evidence="4">OSBS</shortName>
        <ecNumber evidence="4">4.2.1.113</ecNumber>
    </recommendedName>
    <alternativeName>
        <fullName evidence="4">4-(2'-carboxyphenyl)-4-oxybutyric acid synthase</fullName>
    </alternativeName>
    <alternativeName>
        <fullName evidence="4">o-succinylbenzoic acid synthase</fullName>
    </alternativeName>
</protein>
<comment type="function">
    <text evidence="4">Converts 2-succinyl-6-hydroxy-2,4-cyclohexadiene-1-carboxylate (SHCHC) to 2-succinylbenzoate (OSB).</text>
</comment>
<feature type="binding site" evidence="4">
    <location>
        <position position="140"/>
    </location>
    <ligand>
        <name>Mg(2+)</name>
        <dbReference type="ChEBI" id="CHEBI:18420"/>
    </ligand>
</feature>
<evidence type="ECO:0000313" key="7">
    <source>
        <dbReference type="Proteomes" id="UP000008914"/>
    </source>
</evidence>
<dbReference type="GO" id="GO:0043748">
    <property type="term" value="F:O-succinylbenzoate synthase activity"/>
    <property type="evidence" value="ECO:0007669"/>
    <property type="project" value="UniProtKB-EC"/>
</dbReference>
<comment type="similarity">
    <text evidence="4">Belongs to the mandelate racemase/muconate lactonizing enzyme family. MenC type 1 subfamily.</text>
</comment>
<evidence type="ECO:0000313" key="6">
    <source>
        <dbReference type="EMBL" id="ADU47225.1"/>
    </source>
</evidence>
<feature type="active site" description="Proton acceptor" evidence="4">
    <location>
        <position position="218"/>
    </location>
</feature>
<dbReference type="CDD" id="cd03320">
    <property type="entry name" value="OSBS"/>
    <property type="match status" value="1"/>
</dbReference>
<dbReference type="UniPathway" id="UPA01057">
    <property type="reaction ID" value="UER00165"/>
</dbReference>
<comment type="cofactor">
    <cofactor evidence="4">
        <name>a divalent metal cation</name>
        <dbReference type="ChEBI" id="CHEBI:60240"/>
    </cofactor>
</comment>
<evidence type="ECO:0000256" key="3">
    <source>
        <dbReference type="ARBA" id="ARBA00023239"/>
    </source>
</evidence>
<dbReference type="InterPro" id="IPR010196">
    <property type="entry name" value="OSB_synthase_MenC1"/>
</dbReference>
<dbReference type="SMART" id="SM00922">
    <property type="entry name" value="MR_MLE"/>
    <property type="match status" value="1"/>
</dbReference>
<dbReference type="InterPro" id="IPR013342">
    <property type="entry name" value="Mandelate_racemase_C"/>
</dbReference>
<feature type="binding site" evidence="4">
    <location>
        <position position="166"/>
    </location>
    <ligand>
        <name>Mg(2+)</name>
        <dbReference type="ChEBI" id="CHEBI:18420"/>
    </ligand>
</feature>
<dbReference type="STRING" id="710696.Intca_0680"/>
<dbReference type="PANTHER" id="PTHR48073:SF2">
    <property type="entry name" value="O-SUCCINYLBENZOATE SYNTHASE"/>
    <property type="match status" value="1"/>
</dbReference>
<dbReference type="eggNOG" id="COG4948">
    <property type="taxonomic scope" value="Bacteria"/>
</dbReference>
<dbReference type="Gene3D" id="3.20.20.120">
    <property type="entry name" value="Enolase-like C-terminal domain"/>
    <property type="match status" value="1"/>
</dbReference>
<reference evidence="6 7" key="1">
    <citation type="journal article" date="2010" name="Stand. Genomic Sci.">
        <title>Complete genome sequence of Intrasporangium calvum type strain (7 KIP).</title>
        <authorList>
            <person name="Del Rio T.G."/>
            <person name="Chertkov O."/>
            <person name="Yasawong M."/>
            <person name="Lucas S."/>
            <person name="Deshpande S."/>
            <person name="Cheng J.F."/>
            <person name="Detter C."/>
            <person name="Tapia R."/>
            <person name="Han C."/>
            <person name="Goodwin L."/>
            <person name="Pitluck S."/>
            <person name="Liolios K."/>
            <person name="Ivanova N."/>
            <person name="Mavromatis K."/>
            <person name="Pati A."/>
            <person name="Chen A."/>
            <person name="Palaniappan K."/>
            <person name="Land M."/>
            <person name="Hauser L."/>
            <person name="Chang Y.J."/>
            <person name="Jeffries C.D."/>
            <person name="Rohde M."/>
            <person name="Pukall R."/>
            <person name="Sikorski J."/>
            <person name="Goker M."/>
            <person name="Woyke T."/>
            <person name="Bristow J."/>
            <person name="Eisen J.A."/>
            <person name="Markowitz V."/>
            <person name="Hugenholtz P."/>
            <person name="Kyrpides N.C."/>
            <person name="Klenk H.P."/>
            <person name="Lapidus A."/>
        </authorList>
    </citation>
    <scope>NUCLEOTIDE SEQUENCE [LARGE SCALE GENOMIC DNA]</scope>
    <source>
        <strain evidence="7">ATCC 23552 / DSM 43043 / JCM 3097 / NBRC 12989 / 7 KIP</strain>
    </source>
</reference>
<comment type="pathway">
    <text evidence="4">Quinol/quinone metabolism; 1,4-dihydroxy-2-naphthoate biosynthesis; 1,4-dihydroxy-2-naphthoate from chorismate: step 4/7.</text>
</comment>
<dbReference type="OrthoDB" id="3725747at2"/>
<dbReference type="KEGG" id="ica:Intca_0680"/>
<comment type="pathway">
    <text evidence="4">Quinol/quinone metabolism; menaquinone biosynthesis.</text>
</comment>
<evidence type="ECO:0000256" key="4">
    <source>
        <dbReference type="HAMAP-Rule" id="MF_00470"/>
    </source>
</evidence>
<dbReference type="Proteomes" id="UP000008914">
    <property type="component" value="Chromosome"/>
</dbReference>
<dbReference type="HOGENOM" id="CLU_057696_0_0_11"/>
<dbReference type="Pfam" id="PF18374">
    <property type="entry name" value="Enolase_like_N"/>
    <property type="match status" value="1"/>
</dbReference>
<proteinExistence type="inferred from homology"/>
<dbReference type="NCBIfam" id="NF002782">
    <property type="entry name" value="PRK02901.1"/>
    <property type="match status" value="1"/>
</dbReference>
<dbReference type="UniPathway" id="UPA00079"/>
<dbReference type="EC" id="4.2.1.113" evidence="4"/>
<dbReference type="SFLD" id="SFLDF00009">
    <property type="entry name" value="o-succinylbenzoate_synthase"/>
    <property type="match status" value="1"/>
</dbReference>
<feature type="active site" description="Proton donor" evidence="4">
    <location>
        <position position="109"/>
    </location>
</feature>
<comment type="catalytic activity">
    <reaction evidence="4">
        <text>(1R,6R)-6-hydroxy-2-succinyl-cyclohexa-2,4-diene-1-carboxylate = 2-succinylbenzoate + H2O</text>
        <dbReference type="Rhea" id="RHEA:10196"/>
        <dbReference type="ChEBI" id="CHEBI:15377"/>
        <dbReference type="ChEBI" id="CHEBI:18325"/>
        <dbReference type="ChEBI" id="CHEBI:58689"/>
        <dbReference type="EC" id="4.2.1.113"/>
    </reaction>
</comment>
<feature type="binding site" evidence="4">
    <location>
        <position position="194"/>
    </location>
    <ligand>
        <name>Mg(2+)</name>
        <dbReference type="ChEBI" id="CHEBI:18420"/>
    </ligand>
</feature>
<dbReference type="SFLD" id="SFLDG00180">
    <property type="entry name" value="muconate_cycloisomerase"/>
    <property type="match status" value="1"/>
</dbReference>
<dbReference type="InterPro" id="IPR029065">
    <property type="entry name" value="Enolase_C-like"/>
</dbReference>
<gene>
    <name evidence="4" type="primary">menC</name>
    <name evidence="6" type="ordered locus">Intca_0680</name>
</gene>
<evidence type="ECO:0000259" key="5">
    <source>
        <dbReference type="SMART" id="SM00922"/>
    </source>
</evidence>
<dbReference type="Pfam" id="PF13378">
    <property type="entry name" value="MR_MLE_C"/>
    <property type="match status" value="1"/>
</dbReference>
<dbReference type="SUPFAM" id="SSF51604">
    <property type="entry name" value="Enolase C-terminal domain-like"/>
    <property type="match status" value="1"/>
</dbReference>
<feature type="domain" description="Mandelate racemase/muconate lactonizing enzyme C-terminal" evidence="5">
    <location>
        <begin position="90"/>
        <end position="185"/>
    </location>
</feature>
<dbReference type="EMBL" id="CP002343">
    <property type="protein sequence ID" value="ADU47225.1"/>
    <property type="molecule type" value="Genomic_DNA"/>
</dbReference>
<dbReference type="PANTHER" id="PTHR48073">
    <property type="entry name" value="O-SUCCINYLBENZOATE SYNTHASE-RELATED"/>
    <property type="match status" value="1"/>
</dbReference>
<sequence length="335" mass="35520">MTDLPPAAALLEGAHVVSIPMRVRFRGVEVREALLFEGPSGWGEFSPFPEYADEESARWLAAGIEEAYAARPTPVREVVPVNATVPAVPPDRVPEVLARFDGCTTAKVKVAEAGQSVDDDLDRIAAVREIMGRRAQIRIDANGGWDVETATEALRRSAAYDIEYAEQPCATVDELAALRKQLARNGIDVLVAADESIRKAADPLLVARKKAADLIVVKVAPLGGVAAALDIVDACGLPAVVSSALDTSVGISAGVALAAALPHLDHACGLGTVGLFTTDVAAEPMRPRQGTLAPRRVTPDPDLLAVLAAPPDRQKWWLDRLARCHPLLQRAGGPR</sequence>
<keyword evidence="2 4" id="KW-0460">Magnesium</keyword>
<dbReference type="HAMAP" id="MF_00470">
    <property type="entry name" value="MenC_1"/>
    <property type="match status" value="1"/>
</dbReference>
<dbReference type="InterPro" id="IPR036849">
    <property type="entry name" value="Enolase-like_C_sf"/>
</dbReference>
<accession>E6SAH5</accession>
<dbReference type="AlphaFoldDB" id="E6SAH5"/>